<dbReference type="AlphaFoldDB" id="A0A1M7N7K6"/>
<dbReference type="InterPro" id="IPR010817">
    <property type="entry name" value="HemY_N"/>
</dbReference>
<proteinExistence type="predicted"/>
<dbReference type="STRING" id="735517.SAMN05444272_3744"/>
<dbReference type="InterPro" id="IPR011990">
    <property type="entry name" value="TPR-like_helical_dom_sf"/>
</dbReference>
<dbReference type="SUPFAM" id="SSF48452">
    <property type="entry name" value="TPR-like"/>
    <property type="match status" value="1"/>
</dbReference>
<dbReference type="EMBL" id="FRBW01000004">
    <property type="protein sequence ID" value="SHM99558.1"/>
    <property type="molecule type" value="Genomic_DNA"/>
</dbReference>
<dbReference type="InterPro" id="IPR016982">
    <property type="entry name" value="Mms48"/>
</dbReference>
<feature type="domain" description="HemY N-terminal" evidence="7">
    <location>
        <begin position="26"/>
        <end position="132"/>
    </location>
</feature>
<keyword evidence="4 6" id="KW-0472">Membrane</keyword>
<evidence type="ECO:0000256" key="6">
    <source>
        <dbReference type="SAM" id="Phobius"/>
    </source>
</evidence>
<feature type="compositionally biased region" description="Low complexity" evidence="5">
    <location>
        <begin position="541"/>
        <end position="555"/>
    </location>
</feature>
<evidence type="ECO:0000256" key="1">
    <source>
        <dbReference type="ARBA" id="ARBA00004370"/>
    </source>
</evidence>
<dbReference type="PIRSF" id="PIRSF031802">
    <property type="entry name" value="UCP031802"/>
    <property type="match status" value="1"/>
</dbReference>
<dbReference type="Pfam" id="PF07219">
    <property type="entry name" value="HemY_N"/>
    <property type="match status" value="1"/>
</dbReference>
<evidence type="ECO:0000256" key="4">
    <source>
        <dbReference type="ARBA" id="ARBA00023136"/>
    </source>
</evidence>
<feature type="compositionally biased region" description="Basic and acidic residues" evidence="5">
    <location>
        <begin position="570"/>
        <end position="585"/>
    </location>
</feature>
<evidence type="ECO:0000256" key="5">
    <source>
        <dbReference type="SAM" id="MobiDB-lite"/>
    </source>
</evidence>
<feature type="region of interest" description="Disordered" evidence="5">
    <location>
        <begin position="541"/>
        <end position="616"/>
    </location>
</feature>
<protein>
    <submittedName>
        <fullName evidence="8">HemY protein</fullName>
    </submittedName>
</protein>
<keyword evidence="9" id="KW-1185">Reference proteome</keyword>
<evidence type="ECO:0000256" key="3">
    <source>
        <dbReference type="ARBA" id="ARBA00022989"/>
    </source>
</evidence>
<dbReference type="Proteomes" id="UP000186002">
    <property type="component" value="Unassembled WGS sequence"/>
</dbReference>
<accession>A0A1M7N7K6</accession>
<evidence type="ECO:0000259" key="7">
    <source>
        <dbReference type="Pfam" id="PF07219"/>
    </source>
</evidence>
<comment type="subcellular location">
    <subcellularLocation>
        <location evidence="1">Membrane</location>
    </subcellularLocation>
</comment>
<evidence type="ECO:0000313" key="8">
    <source>
        <dbReference type="EMBL" id="SHM99558.1"/>
    </source>
</evidence>
<feature type="transmembrane region" description="Helical" evidence="6">
    <location>
        <begin position="43"/>
        <end position="66"/>
    </location>
</feature>
<keyword evidence="3 6" id="KW-1133">Transmembrane helix</keyword>
<name>A0A1M7N7K6_9HYPH</name>
<reference evidence="8 9" key="1">
    <citation type="submission" date="2016-11" db="EMBL/GenBank/DDBJ databases">
        <authorList>
            <person name="Jaros S."/>
            <person name="Januszkiewicz K."/>
            <person name="Wedrychowicz H."/>
        </authorList>
    </citation>
    <scope>NUCLEOTIDE SEQUENCE [LARGE SCALE GENOMIC DNA]</scope>
    <source>
        <strain evidence="8 9">DSM 22153</strain>
    </source>
</reference>
<sequence>MVRVLIFFGLLFVVAAGFAWMADLPGVVTISWAGYVWERPPVVAALLLAIVLIAFLLVVWLILSILRSPKIASRFFRRRRKDRGYTALSKGLIALGAGDVKQARKYGQEAEKLLRHEPAAQLLLAQTAQLSGKDDEARARFEAMLDNSQTRALGLHGLFVEAERQNEPVAALHYAQEAVKESPKLEWAGKAVLGYQAIALRWEDALQTLERNYTSKQIDKKTYRRHKAVVLSALAQSLEDGEPDRAFSLAKEAHSLAPDLVPAAVVAARLATRKNEIRKAAKIVETSWKVSPHPDLAEAYAHVRTGDSAADRFKRVKALDAMRANTTTGALAVAKAALEAREFAVAREQLKTVLQAEPSRQAFLLMAELEDAETGDRGRMQEWLARAVRAPQDPAWVADGIVSREWQAVSPLTGRLDAFVWQVPAGLDEVSGGPVLEEALFDAPALLKAEVVTVPVGQSDGPHVEAEAEKPAPVKAGAPADAEVIDVVSTKPVEPAVSAAAVATKPEPVTTTVAEDLPRPEGYEGTTDDVKFMKRPQDLAPAPAAVAAPSGADPVAEPKEKAAAGAAEKPVAKSKVEEAKEDLDKPISFPLARMPDDPGLDEDDEPEAKPKPRFFN</sequence>
<keyword evidence="2 6" id="KW-0812">Transmembrane</keyword>
<evidence type="ECO:0000313" key="9">
    <source>
        <dbReference type="Proteomes" id="UP000186002"/>
    </source>
</evidence>
<dbReference type="GO" id="GO:0016020">
    <property type="term" value="C:membrane"/>
    <property type="evidence" value="ECO:0007669"/>
    <property type="project" value="UniProtKB-SubCell"/>
</dbReference>
<gene>
    <name evidence="8" type="ORF">SAMN05444272_3744</name>
</gene>
<organism evidence="8 9">
    <name type="scientific">Roseibium suaedae</name>
    <dbReference type="NCBI Taxonomy" id="735517"/>
    <lineage>
        <taxon>Bacteria</taxon>
        <taxon>Pseudomonadati</taxon>
        <taxon>Pseudomonadota</taxon>
        <taxon>Alphaproteobacteria</taxon>
        <taxon>Hyphomicrobiales</taxon>
        <taxon>Stappiaceae</taxon>
        <taxon>Roseibium</taxon>
    </lineage>
</organism>
<dbReference type="OrthoDB" id="9798343at2"/>
<dbReference type="Gene3D" id="1.25.40.10">
    <property type="entry name" value="Tetratricopeptide repeat domain"/>
    <property type="match status" value="1"/>
</dbReference>
<dbReference type="RefSeq" id="WP_073014814.1">
    <property type="nucleotide sequence ID" value="NZ_FRBW01000004.1"/>
</dbReference>
<evidence type="ECO:0000256" key="2">
    <source>
        <dbReference type="ARBA" id="ARBA00022692"/>
    </source>
</evidence>